<evidence type="ECO:0000313" key="1">
    <source>
        <dbReference type="EMBL" id="KNC30586.1"/>
    </source>
</evidence>
<gene>
    <name evidence="1" type="ORF">FF38_11976</name>
</gene>
<keyword evidence="2" id="KW-1185">Reference proteome</keyword>
<sequence length="185" mass="20232">MFSGLPSKVQPLRCMICEAAQMPQRMHTSNDFFCTYCDKKPPTKASPAPFVSTICSCDNSCTGNSSILPLRKSKTVAFSSKILAYSSLPTQPKKVATLGFCKSHWQTLKEFCTEPPAINSALYLSISSLYNGICFSSAKIASLGLRPYFLRKSSSTVAEMSSKGLPQPTRMPSLQGEDHLGHIVY</sequence>
<comment type="caution">
    <text evidence="1">The sequence shown here is derived from an EMBL/GenBank/DDBJ whole genome shotgun (WGS) entry which is preliminary data.</text>
</comment>
<proteinExistence type="predicted"/>
<dbReference type="AlphaFoldDB" id="A0A0L0CEB3"/>
<reference evidence="1 2" key="1">
    <citation type="journal article" date="2015" name="Nat. Commun.">
        <title>Lucilia cuprina genome unlocks parasitic fly biology to underpin future interventions.</title>
        <authorList>
            <person name="Anstead C.A."/>
            <person name="Korhonen P.K."/>
            <person name="Young N.D."/>
            <person name="Hall R.S."/>
            <person name="Jex A.R."/>
            <person name="Murali S.C."/>
            <person name="Hughes D.S."/>
            <person name="Lee S.F."/>
            <person name="Perry T."/>
            <person name="Stroehlein A.J."/>
            <person name="Ansell B.R."/>
            <person name="Breugelmans B."/>
            <person name="Hofmann A."/>
            <person name="Qu J."/>
            <person name="Dugan S."/>
            <person name="Lee S.L."/>
            <person name="Chao H."/>
            <person name="Dinh H."/>
            <person name="Han Y."/>
            <person name="Doddapaneni H.V."/>
            <person name="Worley K.C."/>
            <person name="Muzny D.M."/>
            <person name="Ioannidis P."/>
            <person name="Waterhouse R.M."/>
            <person name="Zdobnov E.M."/>
            <person name="James P.J."/>
            <person name="Bagnall N.H."/>
            <person name="Kotze A.C."/>
            <person name="Gibbs R.A."/>
            <person name="Richards S."/>
            <person name="Batterham P."/>
            <person name="Gasser R.B."/>
        </authorList>
    </citation>
    <scope>NUCLEOTIDE SEQUENCE [LARGE SCALE GENOMIC DNA]</scope>
    <source>
        <strain evidence="1 2">LS</strain>
        <tissue evidence="1">Full body</tissue>
    </source>
</reference>
<evidence type="ECO:0000313" key="2">
    <source>
        <dbReference type="Proteomes" id="UP000037069"/>
    </source>
</evidence>
<name>A0A0L0CEB3_LUCCU</name>
<dbReference type="EMBL" id="JRES01000502">
    <property type="protein sequence ID" value="KNC30586.1"/>
    <property type="molecule type" value="Genomic_DNA"/>
</dbReference>
<accession>A0A0L0CEB3</accession>
<dbReference type="Proteomes" id="UP000037069">
    <property type="component" value="Unassembled WGS sequence"/>
</dbReference>
<organism evidence="1 2">
    <name type="scientific">Lucilia cuprina</name>
    <name type="common">Green bottle fly</name>
    <name type="synonym">Australian sheep blowfly</name>
    <dbReference type="NCBI Taxonomy" id="7375"/>
    <lineage>
        <taxon>Eukaryota</taxon>
        <taxon>Metazoa</taxon>
        <taxon>Ecdysozoa</taxon>
        <taxon>Arthropoda</taxon>
        <taxon>Hexapoda</taxon>
        <taxon>Insecta</taxon>
        <taxon>Pterygota</taxon>
        <taxon>Neoptera</taxon>
        <taxon>Endopterygota</taxon>
        <taxon>Diptera</taxon>
        <taxon>Brachycera</taxon>
        <taxon>Muscomorpha</taxon>
        <taxon>Oestroidea</taxon>
        <taxon>Calliphoridae</taxon>
        <taxon>Luciliinae</taxon>
        <taxon>Lucilia</taxon>
    </lineage>
</organism>
<protein>
    <submittedName>
        <fullName evidence="1">Uncharacterized protein</fullName>
    </submittedName>
</protein>